<feature type="compositionally biased region" description="Low complexity" evidence="4">
    <location>
        <begin position="253"/>
        <end position="263"/>
    </location>
</feature>
<feature type="compositionally biased region" description="Gly residues" evidence="4">
    <location>
        <begin position="243"/>
        <end position="252"/>
    </location>
</feature>
<feature type="compositionally biased region" description="Polar residues" evidence="4">
    <location>
        <begin position="402"/>
        <end position="411"/>
    </location>
</feature>
<dbReference type="AlphaFoldDB" id="A0A8H7C7T1"/>
<dbReference type="Proteomes" id="UP000629468">
    <property type="component" value="Unassembled WGS sequence"/>
</dbReference>
<dbReference type="Pfam" id="PF04153">
    <property type="entry name" value="NOT2_3_5_C"/>
    <property type="match status" value="1"/>
</dbReference>
<reference evidence="6 7" key="1">
    <citation type="journal article" name="Sci. Rep.">
        <title>Telomere-to-telomere assembled and centromere annotated genomes of the two main subspecies of the button mushroom Agaricus bisporus reveal especially polymorphic chromosome ends.</title>
        <authorList>
            <person name="Sonnenberg A.S.M."/>
            <person name="Sedaghat-Telgerd N."/>
            <person name="Lavrijssen B."/>
            <person name="Ohm R.A."/>
            <person name="Hendrickx P.M."/>
            <person name="Scholtmeijer K."/>
            <person name="Baars J.J.P."/>
            <person name="van Peer A."/>
        </authorList>
    </citation>
    <scope>NUCLEOTIDE SEQUENCE [LARGE SCALE GENOMIC DNA]</scope>
    <source>
        <strain evidence="6 7">H119_p4</strain>
    </source>
</reference>
<dbReference type="GO" id="GO:0000289">
    <property type="term" value="P:nuclear-transcribed mRNA poly(A) tail shortening"/>
    <property type="evidence" value="ECO:0007669"/>
    <property type="project" value="UniProtKB-ARBA"/>
</dbReference>
<sequence length="725" mass="76539">MIFKKFPRGKVSVHGSSAASNTEHSTSRSSAVVAPPATSPCGRLQSKRQTKTVLAKSVVVHRNTTPTYRQSSSFPQTMNRPAFPTPGQPQQRPPNLTSNPALANQFRAPFPNYGLPPRNVNVLQGGGFVPTLQPNAHRTPSQAQVQSMTSQPAPGFLPSRGQGIHAFGGALGQHQTASTLQQQMQSQQSNGTAQSVTSSDAVSLDPNDFPALGSNPTTNPTGSSNNGGTGNGQSYASQAGTGVQIGGSGAVGSSGSTGVAGTGNANQPRDFTADDFPALGGQSQSQNQTSSAQNPNSAQESHSHPPGLNGFPHTDHSQHQHRQNLLGALGGSIPPGTPGMLNLAGTQSRNVHPGFQQGQGDDKQQQHQRSNYALKLNQSSHPAWSSPTPNPPPTSANTNTNGTHLQSISTHPNVPPGVPSPSTGPFPQTPGLGTNSGGATQSTPFPPNGVAPGDSHVNASSHPPSNPNTSTNQNTSSLQNSAVSHHPHPQTPAQQVLISPADRWGLLGLLEMIKNASSDVDGGLSSMGTDLGTMGLDMNYPGSLYQTFITPWADQSAAHSVEPDFNLPACYLSVQAAAPGLLKASAFSDETLFFMFYSSPRDALQEVAAQELFNRNWRYHKELRLWITKETGTTPSQKVQGGEQGQYTFWDPENWCKERKEMTVLYVDLEEKSQPAFANSQSLVPANQSQNAPQQQQQQSVQAQLNAQVQATQRGASFQMGMASL</sequence>
<feature type="compositionally biased region" description="Low complexity" evidence="4">
    <location>
        <begin position="213"/>
        <end position="224"/>
    </location>
</feature>
<dbReference type="EMBL" id="JABXXO010000010">
    <property type="protein sequence ID" value="KAF7767965.1"/>
    <property type="molecule type" value="Genomic_DNA"/>
</dbReference>
<dbReference type="GO" id="GO:0006355">
    <property type="term" value="P:regulation of DNA-templated transcription"/>
    <property type="evidence" value="ECO:0007669"/>
    <property type="project" value="InterPro"/>
</dbReference>
<feature type="compositionally biased region" description="Polar residues" evidence="4">
    <location>
        <begin position="88"/>
        <end position="101"/>
    </location>
</feature>
<evidence type="ECO:0000313" key="6">
    <source>
        <dbReference type="EMBL" id="KAF7767965.1"/>
    </source>
</evidence>
<protein>
    <recommendedName>
        <fullName evidence="5">NOT2/NOT3/NOT5 C-terminal domain-containing protein</fullName>
    </recommendedName>
</protein>
<keyword evidence="2" id="KW-0805">Transcription regulation</keyword>
<feature type="region of interest" description="Disordered" evidence="4">
    <location>
        <begin position="172"/>
        <end position="492"/>
    </location>
</feature>
<feature type="region of interest" description="Disordered" evidence="4">
    <location>
        <begin position="1"/>
        <end position="49"/>
    </location>
</feature>
<feature type="compositionally biased region" description="Polar residues" evidence="4">
    <location>
        <begin position="431"/>
        <end position="443"/>
    </location>
</feature>
<evidence type="ECO:0000256" key="3">
    <source>
        <dbReference type="ARBA" id="ARBA00023163"/>
    </source>
</evidence>
<feature type="domain" description="NOT2/NOT3/NOT5 C-terminal" evidence="5">
    <location>
        <begin position="545"/>
        <end position="667"/>
    </location>
</feature>
<accession>A0A8H7C7T1</accession>
<feature type="compositionally biased region" description="Low complexity" evidence="4">
    <location>
        <begin position="173"/>
        <end position="194"/>
    </location>
</feature>
<feature type="compositionally biased region" description="Low complexity" evidence="4">
    <location>
        <begin position="282"/>
        <end position="299"/>
    </location>
</feature>
<evidence type="ECO:0000313" key="7">
    <source>
        <dbReference type="Proteomes" id="UP000629468"/>
    </source>
</evidence>
<comment type="caution">
    <text evidence="6">The sequence shown here is derived from an EMBL/GenBank/DDBJ whole genome shotgun (WGS) entry which is preliminary data.</text>
</comment>
<feature type="compositionally biased region" description="Polar residues" evidence="4">
    <location>
        <begin position="14"/>
        <end position="30"/>
    </location>
</feature>
<feature type="region of interest" description="Disordered" evidence="4">
    <location>
        <begin position="678"/>
        <end position="701"/>
    </location>
</feature>
<feature type="compositionally biased region" description="Pro residues" evidence="4">
    <location>
        <begin position="413"/>
        <end position="428"/>
    </location>
</feature>
<evidence type="ECO:0000256" key="2">
    <source>
        <dbReference type="ARBA" id="ARBA00023015"/>
    </source>
</evidence>
<feature type="region of interest" description="Disordered" evidence="4">
    <location>
        <begin position="65"/>
        <end position="101"/>
    </location>
</feature>
<dbReference type="InterPro" id="IPR007282">
    <property type="entry name" value="NOT2/3/5_C"/>
</dbReference>
<dbReference type="Gene3D" id="2.30.30.1020">
    <property type="entry name" value="CCR4-NOT complex subunit 2/3/5, C-terminal domain"/>
    <property type="match status" value="1"/>
</dbReference>
<keyword evidence="3" id="KW-0804">Transcription</keyword>
<organism evidence="6 7">
    <name type="scientific">Agaricus bisporus var. burnettii</name>
    <dbReference type="NCBI Taxonomy" id="192524"/>
    <lineage>
        <taxon>Eukaryota</taxon>
        <taxon>Fungi</taxon>
        <taxon>Dikarya</taxon>
        <taxon>Basidiomycota</taxon>
        <taxon>Agaricomycotina</taxon>
        <taxon>Agaricomycetes</taxon>
        <taxon>Agaricomycetidae</taxon>
        <taxon>Agaricales</taxon>
        <taxon>Agaricineae</taxon>
        <taxon>Agaricaceae</taxon>
        <taxon>Agaricus</taxon>
    </lineage>
</organism>
<dbReference type="InterPro" id="IPR038635">
    <property type="entry name" value="CCR4-NOT_su2/3/5_C_sf"/>
</dbReference>
<evidence type="ECO:0000259" key="5">
    <source>
        <dbReference type="Pfam" id="PF04153"/>
    </source>
</evidence>
<feature type="compositionally biased region" description="Polar residues" evidence="4">
    <location>
        <begin position="65"/>
        <end position="79"/>
    </location>
</feature>
<feature type="compositionally biased region" description="Low complexity" evidence="4">
    <location>
        <begin position="455"/>
        <end position="482"/>
    </location>
</feature>
<proteinExistence type="inferred from homology"/>
<evidence type="ECO:0000256" key="4">
    <source>
        <dbReference type="SAM" id="MobiDB-lite"/>
    </source>
</evidence>
<comment type="similarity">
    <text evidence="1">Belongs to the CNOT2/3/5 family.</text>
</comment>
<name>A0A8H7C7T1_AGABI</name>
<dbReference type="InterPro" id="IPR040168">
    <property type="entry name" value="Not2/3/5"/>
</dbReference>
<feature type="compositionally biased region" description="Low complexity" evidence="4">
    <location>
        <begin position="684"/>
        <end position="701"/>
    </location>
</feature>
<dbReference type="GO" id="GO:0030015">
    <property type="term" value="C:CCR4-NOT core complex"/>
    <property type="evidence" value="ECO:0007669"/>
    <property type="project" value="InterPro"/>
</dbReference>
<evidence type="ECO:0000256" key="1">
    <source>
        <dbReference type="ARBA" id="ARBA00007682"/>
    </source>
</evidence>
<gene>
    <name evidence="6" type="ORF">Agabi119p4_7208</name>
</gene>
<dbReference type="PANTHER" id="PTHR23326">
    <property type="entry name" value="CCR4 NOT-RELATED"/>
    <property type="match status" value="1"/>
</dbReference>